<evidence type="ECO:0000256" key="2">
    <source>
        <dbReference type="SAM" id="Phobius"/>
    </source>
</evidence>
<feature type="compositionally biased region" description="Low complexity" evidence="1">
    <location>
        <begin position="91"/>
        <end position="102"/>
    </location>
</feature>
<dbReference type="PROSITE" id="PS51175">
    <property type="entry name" value="CBM6"/>
    <property type="match status" value="1"/>
</dbReference>
<dbReference type="SUPFAM" id="SSF49785">
    <property type="entry name" value="Galactose-binding domain-like"/>
    <property type="match status" value="1"/>
</dbReference>
<feature type="compositionally biased region" description="Low complexity" evidence="1">
    <location>
        <begin position="152"/>
        <end position="184"/>
    </location>
</feature>
<feature type="region of interest" description="Disordered" evidence="1">
    <location>
        <begin position="1"/>
        <end position="122"/>
    </location>
</feature>
<evidence type="ECO:0000313" key="4">
    <source>
        <dbReference type="EMBL" id="MFC1415376.1"/>
    </source>
</evidence>
<dbReference type="InterPro" id="IPR008979">
    <property type="entry name" value="Galactose-bd-like_sf"/>
</dbReference>
<protein>
    <submittedName>
        <fullName evidence="4">Carbohydrate-binding protein</fullName>
    </submittedName>
</protein>
<feature type="transmembrane region" description="Helical" evidence="2">
    <location>
        <begin position="125"/>
        <end position="145"/>
    </location>
</feature>
<evidence type="ECO:0000313" key="5">
    <source>
        <dbReference type="Proteomes" id="UP001592531"/>
    </source>
</evidence>
<feature type="compositionally biased region" description="Gly residues" evidence="1">
    <location>
        <begin position="108"/>
        <end position="121"/>
    </location>
</feature>
<feature type="region of interest" description="Disordered" evidence="1">
    <location>
        <begin position="149"/>
        <end position="190"/>
    </location>
</feature>
<feature type="compositionally biased region" description="Low complexity" evidence="1">
    <location>
        <begin position="52"/>
        <end position="67"/>
    </location>
</feature>
<keyword evidence="2" id="KW-1133">Transmembrane helix</keyword>
<comment type="caution">
    <text evidence="4">The sequence shown here is derived from an EMBL/GenBank/DDBJ whole genome shotgun (WGS) entry which is preliminary data.</text>
</comment>
<dbReference type="InterPro" id="IPR005084">
    <property type="entry name" value="CBM6"/>
</dbReference>
<dbReference type="RefSeq" id="WP_380530948.1">
    <property type="nucleotide sequence ID" value="NZ_JBHFAB010000001.1"/>
</dbReference>
<keyword evidence="5" id="KW-1185">Reference proteome</keyword>
<name>A0ABV6VNT6_9ACTN</name>
<organism evidence="4 5">
    <name type="scientific">Streptacidiphilus cavernicola</name>
    <dbReference type="NCBI Taxonomy" id="3342716"/>
    <lineage>
        <taxon>Bacteria</taxon>
        <taxon>Bacillati</taxon>
        <taxon>Actinomycetota</taxon>
        <taxon>Actinomycetes</taxon>
        <taxon>Kitasatosporales</taxon>
        <taxon>Streptomycetaceae</taxon>
        <taxon>Streptacidiphilus</taxon>
    </lineage>
</organism>
<dbReference type="EMBL" id="JBHFAB010000001">
    <property type="protein sequence ID" value="MFC1415376.1"/>
    <property type="molecule type" value="Genomic_DNA"/>
</dbReference>
<evidence type="ECO:0000256" key="1">
    <source>
        <dbReference type="SAM" id="MobiDB-lite"/>
    </source>
</evidence>
<gene>
    <name evidence="4" type="ORF">ACEZDE_01755</name>
</gene>
<dbReference type="Gene3D" id="2.60.120.260">
    <property type="entry name" value="Galactose-binding domain-like"/>
    <property type="match status" value="1"/>
</dbReference>
<proteinExistence type="predicted"/>
<sequence>MSSENHGVPEDDDPFAYLYRGEGEAGSAAQETSPLPGVPRTSYHQATQVGRTQYGQQPQQTPQGYPQLPHQDQPTAKYTAPGSQPQQYGAPSGPYPGQQSAPPAQPGGRAGARAGSGGGRNSRGVMIGTVAVVVAVVIGICVALFNSGPDKSPTAGGSSTAPAGSTASTGPTDSPTPTADPTTGEVPPADAATMTLAGGAKTNNNWKGALGAGGTFVDGMTNVGATVTWNVTAPAKGDYYLWIRFANATGKDASAAVTVDQKPLSSPIPLKDYGSDGKWTSWFSTYRTISLDKGPNTVALSCVAGADCTFNLDQLALTPPVGGSDTRPSGW</sequence>
<feature type="compositionally biased region" description="Polar residues" evidence="1">
    <location>
        <begin position="42"/>
        <end position="51"/>
    </location>
</feature>
<dbReference type="Proteomes" id="UP001592531">
    <property type="component" value="Unassembled WGS sequence"/>
</dbReference>
<keyword evidence="2" id="KW-0812">Transmembrane</keyword>
<feature type="domain" description="CBM6" evidence="3">
    <location>
        <begin position="182"/>
        <end position="318"/>
    </location>
</feature>
<feature type="compositionally biased region" description="Polar residues" evidence="1">
    <location>
        <begin position="70"/>
        <end position="89"/>
    </location>
</feature>
<keyword evidence="2" id="KW-0472">Membrane</keyword>
<evidence type="ECO:0000259" key="3">
    <source>
        <dbReference type="PROSITE" id="PS51175"/>
    </source>
</evidence>
<reference evidence="4 5" key="1">
    <citation type="submission" date="2024-09" db="EMBL/GenBank/DDBJ databases">
        <authorList>
            <person name="Lee S.D."/>
        </authorList>
    </citation>
    <scope>NUCLEOTIDE SEQUENCE [LARGE SCALE GENOMIC DNA]</scope>
    <source>
        <strain evidence="4 5">N8-3</strain>
    </source>
</reference>
<accession>A0ABV6VNT6</accession>